<dbReference type="Proteomes" id="UP001055072">
    <property type="component" value="Unassembled WGS sequence"/>
</dbReference>
<name>A0ACB8UDV4_9APHY</name>
<dbReference type="EMBL" id="MU274904">
    <property type="protein sequence ID" value="KAI0092229.1"/>
    <property type="molecule type" value="Genomic_DNA"/>
</dbReference>
<comment type="caution">
    <text evidence="1">The sequence shown here is derived from an EMBL/GenBank/DDBJ whole genome shotgun (WGS) entry which is preliminary data.</text>
</comment>
<keyword evidence="2" id="KW-1185">Reference proteome</keyword>
<accession>A0ACB8UDV4</accession>
<evidence type="ECO:0000313" key="1">
    <source>
        <dbReference type="EMBL" id="KAI0092229.1"/>
    </source>
</evidence>
<proteinExistence type="predicted"/>
<protein>
    <submittedName>
        <fullName evidence="1">Uncharacterized protein</fullName>
    </submittedName>
</protein>
<gene>
    <name evidence="1" type="ORF">BDY19DRAFT_1054648</name>
</gene>
<sequence>MFVSPRDTINESERLVPWDCVIVAVGALTVYEYLLTIGKEIRTLWLRPLNAASILLFLNRYVLILYIFDNMASTMSDLGIKRCYSTTVLGVVCFILLAVLFAFFAAFRAYALWNRNYWIFGLTLAIGLFPVGTNLYALAKLNKQPDANVLGCEITSNEPNNIKSRYDPNFSLDVLYSEDLYSLGQATRISTIVLDWMVLCLTWAKLSSHWKNSKRFAQQSIGGLLLRRGSMYFIVLLLLNSAEIVIFQLTKQTYGTYFITPITSILVSRFIMDLRDMGERYDSNILPQSKQSDQTLSESGLTSFMISDLGQDFSHVLCPFDDDDDDDESTIY</sequence>
<reference evidence="1" key="1">
    <citation type="journal article" date="2021" name="Environ. Microbiol.">
        <title>Gene family expansions and transcriptome signatures uncover fungal adaptations to wood decay.</title>
        <authorList>
            <person name="Hage H."/>
            <person name="Miyauchi S."/>
            <person name="Viragh M."/>
            <person name="Drula E."/>
            <person name="Min B."/>
            <person name="Chaduli D."/>
            <person name="Navarro D."/>
            <person name="Favel A."/>
            <person name="Norest M."/>
            <person name="Lesage-Meessen L."/>
            <person name="Balint B."/>
            <person name="Merenyi Z."/>
            <person name="de Eugenio L."/>
            <person name="Morin E."/>
            <person name="Martinez A.T."/>
            <person name="Baldrian P."/>
            <person name="Stursova M."/>
            <person name="Martinez M.J."/>
            <person name="Novotny C."/>
            <person name="Magnuson J.K."/>
            <person name="Spatafora J.W."/>
            <person name="Maurice S."/>
            <person name="Pangilinan J."/>
            <person name="Andreopoulos W."/>
            <person name="LaButti K."/>
            <person name="Hundley H."/>
            <person name="Na H."/>
            <person name="Kuo A."/>
            <person name="Barry K."/>
            <person name="Lipzen A."/>
            <person name="Henrissat B."/>
            <person name="Riley R."/>
            <person name="Ahrendt S."/>
            <person name="Nagy L.G."/>
            <person name="Grigoriev I.V."/>
            <person name="Martin F."/>
            <person name="Rosso M.N."/>
        </authorList>
    </citation>
    <scope>NUCLEOTIDE SEQUENCE</scope>
    <source>
        <strain evidence="1">CBS 384.51</strain>
    </source>
</reference>
<organism evidence="1 2">
    <name type="scientific">Irpex rosettiformis</name>
    <dbReference type="NCBI Taxonomy" id="378272"/>
    <lineage>
        <taxon>Eukaryota</taxon>
        <taxon>Fungi</taxon>
        <taxon>Dikarya</taxon>
        <taxon>Basidiomycota</taxon>
        <taxon>Agaricomycotina</taxon>
        <taxon>Agaricomycetes</taxon>
        <taxon>Polyporales</taxon>
        <taxon>Irpicaceae</taxon>
        <taxon>Irpex</taxon>
    </lineage>
</organism>
<evidence type="ECO:0000313" key="2">
    <source>
        <dbReference type="Proteomes" id="UP001055072"/>
    </source>
</evidence>